<proteinExistence type="predicted"/>
<reference evidence="2 3" key="1">
    <citation type="submission" date="2019-08" db="EMBL/GenBank/DDBJ databases">
        <title>Bradyrhizobium hipponensis sp. nov., a rhizobium isolated from a Lupinus angustifolius root nodule in Tunisia.</title>
        <authorList>
            <person name="Off K."/>
            <person name="Rejili M."/>
            <person name="Mars M."/>
            <person name="Brachmann A."/>
            <person name="Marin M."/>
        </authorList>
    </citation>
    <scope>NUCLEOTIDE SEQUENCE [LARGE SCALE GENOMIC DNA]</scope>
    <source>
        <strain evidence="2 3">CTAW11</strain>
    </source>
</reference>
<gene>
    <name evidence="2" type="ORF">FXB38_35855</name>
</gene>
<dbReference type="AlphaFoldDB" id="A0A5S4VYU8"/>
<sequence length="68" mass="7594">MDEQSISGRAPVRDLVGSADRLIKARLIELAERYERLISRPTQPAKSFLANQPAEPKAHPTLENVRGK</sequence>
<dbReference type="Proteomes" id="UP000324853">
    <property type="component" value="Unassembled WGS sequence"/>
</dbReference>
<protein>
    <submittedName>
        <fullName evidence="2">Uncharacterized protein</fullName>
    </submittedName>
</protein>
<evidence type="ECO:0000313" key="3">
    <source>
        <dbReference type="Proteomes" id="UP000324853"/>
    </source>
</evidence>
<organism evidence="2 3">
    <name type="scientific">Bradyrhizobium cytisi</name>
    <dbReference type="NCBI Taxonomy" id="515489"/>
    <lineage>
        <taxon>Bacteria</taxon>
        <taxon>Pseudomonadati</taxon>
        <taxon>Pseudomonadota</taxon>
        <taxon>Alphaproteobacteria</taxon>
        <taxon>Hyphomicrobiales</taxon>
        <taxon>Nitrobacteraceae</taxon>
        <taxon>Bradyrhizobium</taxon>
    </lineage>
</organism>
<dbReference type="EMBL" id="VSSR01000074">
    <property type="protein sequence ID" value="TYL73906.1"/>
    <property type="molecule type" value="Genomic_DNA"/>
</dbReference>
<dbReference type="RefSeq" id="WP_148755659.1">
    <property type="nucleotide sequence ID" value="NZ_VSSR01000074.1"/>
</dbReference>
<name>A0A5S4VYU8_9BRAD</name>
<evidence type="ECO:0000256" key="1">
    <source>
        <dbReference type="SAM" id="MobiDB-lite"/>
    </source>
</evidence>
<comment type="caution">
    <text evidence="2">The sequence shown here is derived from an EMBL/GenBank/DDBJ whole genome shotgun (WGS) entry which is preliminary data.</text>
</comment>
<evidence type="ECO:0000313" key="2">
    <source>
        <dbReference type="EMBL" id="TYL73906.1"/>
    </source>
</evidence>
<keyword evidence="3" id="KW-1185">Reference proteome</keyword>
<feature type="compositionally biased region" description="Basic and acidic residues" evidence="1">
    <location>
        <begin position="56"/>
        <end position="68"/>
    </location>
</feature>
<accession>A0A5S4VYU8</accession>
<feature type="region of interest" description="Disordered" evidence="1">
    <location>
        <begin position="41"/>
        <end position="68"/>
    </location>
</feature>